<name>A0ABT3FRU9_9BACT</name>
<dbReference type="Proteomes" id="UP001207930">
    <property type="component" value="Unassembled WGS sequence"/>
</dbReference>
<comment type="caution">
    <text evidence="2">The sequence shown here is derived from an EMBL/GenBank/DDBJ whole genome shotgun (WGS) entry which is preliminary data.</text>
</comment>
<keyword evidence="1" id="KW-0812">Transmembrane</keyword>
<sequence>MPTKKKWTRHPRPRHRGFALVITLSLMVIVTILCVGLLSLSSISLRSGSHGEAMAIARANARLSLALAIGQLQKQAGHDTRVTARADILDEDNPMVLGTWKSWEGIDHESNGTFAGRPISPGNYKSAKEARFQGWLTSSNFDPADLQNLPDTQAGNGKAALVGKGSIGTKAGSEKAQIHLSPLSIDASGQSGGIAWWTGGENQKARLPKPVRPEAEDSPGSWAAVAKSHSVADPKPFGLENLLGNAALADKAFTLRQADLIATADEAKASVDHFHDLSAVSVGLLTNTATGGWRKDMSLLTEAWSNQPSSRLPLFRLTPQKETSVGRPTASSPFATGSMIYPWAAYRSGTAPIYQLGAVSSWENLVNYATFYKRVSTTSTGRFSTTSYSTAISGNAFNFIHKVRILPVIARIQWIFSHSAATTAGATGDALLEPRLLITPVITMWNPYNVEISLPTGNDTNPCLAFILDQPFPTALKYYINGVPNSKFNAVMGDAITNQPSLGVPRMRYSIATMTAMKPGEVRVFSPTNTTPVPSGTTVPLKVGYRTGGGNYYAVKNDQGAAMALPGGTTIKADARFDTEHNQYAELTKPGVGVVLDMQVAGSTDLAYRGICTSAVAQQLYTPLNGLAEATLNDSKTTPKPFLSTMFGVRMASRTHIAAKGFVQSSPMVNYTAMGKDDVEWSIRRRYAGTDHPVNSPFDFSFVAHTPTGDSLLPTDDGSRGHIVTGFTKSDGLSRCIIAELPTRPITSLGELVNWDLRFDNPIPPFALNIIGNSDASPLLPANAVYNAADKGLATNLQYDDSYCANHLLFDDWFFSSIAPDPKEFGNNGRNQRTVFTDLISGLKALPNAAYKPITEDLAAGSSGDSSAAAKLYTDQVAKVDSWKRIASRLEVEGMFNVNSTSVRAWRALLGHARNHSVPQYNEAGTSWNTKLTSGKDHPVTRFSIAGDGAPGESSTSGSFPEANEFAGYRTLDDDFLDALAEEVVAQVRLRGPFLSLSEFVNRQLSSGNLALAGALQTAINETASKSSNNIFANVQGLSSASLAEPKATAAAGYKFPEAAVGYSGYGLPGWTRQADILRPIAPVLTARDDTFTVRGYGDARDSSGKILATAVCEAVVVRTREFINPSESADILTEPKEAENVIFGRRFKQVSFRWLKSEEV</sequence>
<dbReference type="RefSeq" id="WP_264502272.1">
    <property type="nucleotide sequence ID" value="NZ_JAPDDS010000009.1"/>
</dbReference>
<evidence type="ECO:0000313" key="3">
    <source>
        <dbReference type="Proteomes" id="UP001207930"/>
    </source>
</evidence>
<keyword evidence="1" id="KW-0472">Membrane</keyword>
<keyword evidence="3" id="KW-1185">Reference proteome</keyword>
<keyword evidence="1" id="KW-1133">Transmembrane helix</keyword>
<organism evidence="2 3">
    <name type="scientific">Luteolibacter flavescens</name>
    <dbReference type="NCBI Taxonomy" id="1859460"/>
    <lineage>
        <taxon>Bacteria</taxon>
        <taxon>Pseudomonadati</taxon>
        <taxon>Verrucomicrobiota</taxon>
        <taxon>Verrucomicrobiia</taxon>
        <taxon>Verrucomicrobiales</taxon>
        <taxon>Verrucomicrobiaceae</taxon>
        <taxon>Luteolibacter</taxon>
    </lineage>
</organism>
<reference evidence="2 3" key="1">
    <citation type="submission" date="2022-10" db="EMBL/GenBank/DDBJ databases">
        <title>Luteolibacter flavescens strain MCCC 1K03193, whole genome shotgun sequencing project.</title>
        <authorList>
            <person name="Zhao G."/>
            <person name="Shen L."/>
        </authorList>
    </citation>
    <scope>NUCLEOTIDE SEQUENCE [LARGE SCALE GENOMIC DNA]</scope>
    <source>
        <strain evidence="2 3">MCCC 1K03193</strain>
    </source>
</reference>
<gene>
    <name evidence="2" type="ORF">OKA04_16380</name>
</gene>
<evidence type="ECO:0008006" key="4">
    <source>
        <dbReference type="Google" id="ProtNLM"/>
    </source>
</evidence>
<evidence type="ECO:0000256" key="1">
    <source>
        <dbReference type="SAM" id="Phobius"/>
    </source>
</evidence>
<protein>
    <recommendedName>
        <fullName evidence="4">Verru_Chthon cassette protein A</fullName>
    </recommendedName>
</protein>
<dbReference type="EMBL" id="JAPDDS010000009">
    <property type="protein sequence ID" value="MCW1886316.1"/>
    <property type="molecule type" value="Genomic_DNA"/>
</dbReference>
<accession>A0ABT3FRU9</accession>
<proteinExistence type="predicted"/>
<evidence type="ECO:0000313" key="2">
    <source>
        <dbReference type="EMBL" id="MCW1886316.1"/>
    </source>
</evidence>
<feature type="transmembrane region" description="Helical" evidence="1">
    <location>
        <begin position="20"/>
        <end position="40"/>
    </location>
</feature>